<proteinExistence type="predicted"/>
<comment type="caution">
    <text evidence="1">The sequence shown here is derived from an EMBL/GenBank/DDBJ whole genome shotgun (WGS) entry which is preliminary data.</text>
</comment>
<gene>
    <name evidence="1" type="ORF">CA54_01630</name>
</gene>
<organism evidence="1 2">
    <name type="scientific">Symmachiella macrocystis</name>
    <dbReference type="NCBI Taxonomy" id="2527985"/>
    <lineage>
        <taxon>Bacteria</taxon>
        <taxon>Pseudomonadati</taxon>
        <taxon>Planctomycetota</taxon>
        <taxon>Planctomycetia</taxon>
        <taxon>Planctomycetales</taxon>
        <taxon>Planctomycetaceae</taxon>
        <taxon>Symmachiella</taxon>
    </lineage>
</organism>
<protein>
    <recommendedName>
        <fullName evidence="3">Sulfatase</fullName>
    </recommendedName>
</protein>
<dbReference type="EMBL" id="SJPP01000001">
    <property type="protein sequence ID" value="TWU11356.1"/>
    <property type="molecule type" value="Genomic_DNA"/>
</dbReference>
<dbReference type="Proteomes" id="UP000320735">
    <property type="component" value="Unassembled WGS sequence"/>
</dbReference>
<dbReference type="Pfam" id="PF07394">
    <property type="entry name" value="DUF1501"/>
    <property type="match status" value="1"/>
</dbReference>
<evidence type="ECO:0008006" key="3">
    <source>
        <dbReference type="Google" id="ProtNLM"/>
    </source>
</evidence>
<evidence type="ECO:0000313" key="1">
    <source>
        <dbReference type="EMBL" id="TWU11356.1"/>
    </source>
</evidence>
<sequence length="441" mass="48867">MLGFYTGNDQTCGGVSRREALRIGGISGLGLSLPNWLRQQALSDEAARPKDVNCIFLWLLGGPSQIETYDLKPHAPVEIRGEFQPIQTATPGLLVNELMPKLAQSSQLYSVIRSMTSTVTGHPLGHYYLNSGRQKLPGFTPAGFGAAVMQQQQSAADVPGFVQLGKTYRPDVGKGGYLGRKFDPIEIRQDPNRGPIDLSNFARPDAVDMDRFDGRQRLLSALDAYQEQVESQAAFGVTDSFYEKAFSILASPKTKQAFDLSQEPDKVRDAYGRNRVGQRMLLARRLIEAGSRFVRVQGHAFRGYDTHFNHWDTMRKELPVYDSAYSALLEDLQDRGMLENTLVVTVGEFGRTPVINKVRGGRDHWSNCFSLTLSGGGIKPGQLIGESDRTGAYPKSRRLTVPDFARTIYHALGLNPHDEFHTNDGRPIVALPQGEVVRELV</sequence>
<name>A0A5C6BJ27_9PLAN</name>
<reference evidence="1 2" key="1">
    <citation type="submission" date="2019-02" db="EMBL/GenBank/DDBJ databases">
        <title>Deep-cultivation of Planctomycetes and their phenomic and genomic characterization uncovers novel biology.</title>
        <authorList>
            <person name="Wiegand S."/>
            <person name="Jogler M."/>
            <person name="Boedeker C."/>
            <person name="Pinto D."/>
            <person name="Vollmers J."/>
            <person name="Rivas-Marin E."/>
            <person name="Kohn T."/>
            <person name="Peeters S.H."/>
            <person name="Heuer A."/>
            <person name="Rast P."/>
            <person name="Oberbeckmann S."/>
            <person name="Bunk B."/>
            <person name="Jeske O."/>
            <person name="Meyerdierks A."/>
            <person name="Storesund J.E."/>
            <person name="Kallscheuer N."/>
            <person name="Luecker S."/>
            <person name="Lage O.M."/>
            <person name="Pohl T."/>
            <person name="Merkel B.J."/>
            <person name="Hornburger P."/>
            <person name="Mueller R.-W."/>
            <person name="Bruemmer F."/>
            <person name="Labrenz M."/>
            <person name="Spormann A.M."/>
            <person name="Op Den Camp H."/>
            <person name="Overmann J."/>
            <person name="Amann R."/>
            <person name="Jetten M.S.M."/>
            <person name="Mascher T."/>
            <person name="Medema M.H."/>
            <person name="Devos D.P."/>
            <person name="Kaster A.-K."/>
            <person name="Ovreas L."/>
            <person name="Rohde M."/>
            <person name="Galperin M.Y."/>
            <person name="Jogler C."/>
        </authorList>
    </citation>
    <scope>NUCLEOTIDE SEQUENCE [LARGE SCALE GENOMIC DNA]</scope>
    <source>
        <strain evidence="1 2">CA54</strain>
    </source>
</reference>
<evidence type="ECO:0000313" key="2">
    <source>
        <dbReference type="Proteomes" id="UP000320735"/>
    </source>
</evidence>
<dbReference type="PANTHER" id="PTHR43737:SF1">
    <property type="entry name" value="DUF1501 DOMAIN-CONTAINING PROTEIN"/>
    <property type="match status" value="1"/>
</dbReference>
<dbReference type="InterPro" id="IPR017850">
    <property type="entry name" value="Alkaline_phosphatase_core_sf"/>
</dbReference>
<keyword evidence="2" id="KW-1185">Reference proteome</keyword>
<accession>A0A5C6BJ27</accession>
<dbReference type="SUPFAM" id="SSF53649">
    <property type="entry name" value="Alkaline phosphatase-like"/>
    <property type="match status" value="1"/>
</dbReference>
<dbReference type="AlphaFoldDB" id="A0A5C6BJ27"/>
<dbReference type="OrthoDB" id="257513at2"/>
<dbReference type="RefSeq" id="WP_146368974.1">
    <property type="nucleotide sequence ID" value="NZ_SJPP01000001.1"/>
</dbReference>
<dbReference type="PANTHER" id="PTHR43737">
    <property type="entry name" value="BLL7424 PROTEIN"/>
    <property type="match status" value="1"/>
</dbReference>
<dbReference type="InterPro" id="IPR010869">
    <property type="entry name" value="DUF1501"/>
</dbReference>